<keyword evidence="2" id="KW-1277">Toxin-antitoxin system</keyword>
<keyword evidence="4" id="KW-0255">Endonuclease</keyword>
<comment type="caution">
    <text evidence="8">The sequence shown here is derived from an EMBL/GenBank/DDBJ whole genome shotgun (WGS) entry which is preliminary data.</text>
</comment>
<keyword evidence="6" id="KW-0694">RNA-binding</keyword>
<dbReference type="GO" id="GO:0003729">
    <property type="term" value="F:mRNA binding"/>
    <property type="evidence" value="ECO:0007669"/>
    <property type="project" value="InterPro"/>
</dbReference>
<evidence type="ECO:0008006" key="10">
    <source>
        <dbReference type="Google" id="ProtNLM"/>
    </source>
</evidence>
<dbReference type="InterPro" id="IPR012933">
    <property type="entry name" value="HicA_mRNA_interferase"/>
</dbReference>
<keyword evidence="7" id="KW-0346">Stress response</keyword>
<dbReference type="GO" id="GO:0016787">
    <property type="term" value="F:hydrolase activity"/>
    <property type="evidence" value="ECO:0007669"/>
    <property type="project" value="UniProtKB-KW"/>
</dbReference>
<evidence type="ECO:0000313" key="8">
    <source>
        <dbReference type="EMBL" id="OOP55244.1"/>
    </source>
</evidence>
<sequence>MPKFPIDAPKQKVVKSLEILGFKMIREREHISMERINTDGTKTPLTIPNHPKIKASTLRTICTQSGISRNDFLNAYEKT</sequence>
<organism evidence="8 9">
    <name type="scientific">Candidatus Brocadia carolinensis</name>
    <dbReference type="NCBI Taxonomy" id="1004156"/>
    <lineage>
        <taxon>Bacteria</taxon>
        <taxon>Pseudomonadati</taxon>
        <taxon>Planctomycetota</taxon>
        <taxon>Candidatus Brocadiia</taxon>
        <taxon>Candidatus Brocadiales</taxon>
        <taxon>Candidatus Brocadiaceae</taxon>
        <taxon>Candidatus Brocadia</taxon>
    </lineage>
</organism>
<evidence type="ECO:0000256" key="2">
    <source>
        <dbReference type="ARBA" id="ARBA00022649"/>
    </source>
</evidence>
<evidence type="ECO:0000256" key="4">
    <source>
        <dbReference type="ARBA" id="ARBA00022759"/>
    </source>
</evidence>
<dbReference type="SUPFAM" id="SSF54786">
    <property type="entry name" value="YcfA/nrd intein domain"/>
    <property type="match status" value="1"/>
</dbReference>
<evidence type="ECO:0000313" key="9">
    <source>
        <dbReference type="Proteomes" id="UP000189681"/>
    </source>
</evidence>
<evidence type="ECO:0000256" key="7">
    <source>
        <dbReference type="ARBA" id="ARBA00023016"/>
    </source>
</evidence>
<dbReference type="STRING" id="1004156.AYP45_15935"/>
<gene>
    <name evidence="8" type="ORF">AYP45_15935</name>
</gene>
<protein>
    <recommendedName>
        <fullName evidence="10">Addiction module toxin, HicA family</fullName>
    </recommendedName>
</protein>
<evidence type="ECO:0000256" key="1">
    <source>
        <dbReference type="ARBA" id="ARBA00006620"/>
    </source>
</evidence>
<dbReference type="EMBL" id="AYTS01000164">
    <property type="protein sequence ID" value="OOP55244.1"/>
    <property type="molecule type" value="Genomic_DNA"/>
</dbReference>
<dbReference type="Gene3D" id="3.30.920.30">
    <property type="entry name" value="Hypothetical protein"/>
    <property type="match status" value="1"/>
</dbReference>
<dbReference type="GO" id="GO:0004519">
    <property type="term" value="F:endonuclease activity"/>
    <property type="evidence" value="ECO:0007669"/>
    <property type="project" value="UniProtKB-KW"/>
</dbReference>
<dbReference type="InterPro" id="IPR038570">
    <property type="entry name" value="HicA_sf"/>
</dbReference>
<dbReference type="AlphaFoldDB" id="A0A1V4AQ62"/>
<keyword evidence="5" id="KW-0378">Hydrolase</keyword>
<reference evidence="8 9" key="1">
    <citation type="journal article" date="2017" name="Water Res.">
        <title>Discovery and metagenomic analysis of an anammox bacterial enrichment related to Candidatus "Brocadia caroliniensis" in a full-scale glycerol-fed nitritation-denitritation separate centrate treatment process.</title>
        <authorList>
            <person name="Park H."/>
            <person name="Brotto A.C."/>
            <person name="van Loosdrecht M.C."/>
            <person name="Chandran K."/>
        </authorList>
    </citation>
    <scope>NUCLEOTIDE SEQUENCE [LARGE SCALE GENOMIC DNA]</scope>
    <source>
        <strain evidence="8">26THWARD</strain>
    </source>
</reference>
<keyword evidence="3" id="KW-0540">Nuclease</keyword>
<comment type="similarity">
    <text evidence="1">Belongs to the HicA mRNA interferase family.</text>
</comment>
<accession>A0A1V4AQ62</accession>
<name>A0A1V4AQ62_9BACT</name>
<evidence type="ECO:0000256" key="5">
    <source>
        <dbReference type="ARBA" id="ARBA00022801"/>
    </source>
</evidence>
<evidence type="ECO:0000256" key="3">
    <source>
        <dbReference type="ARBA" id="ARBA00022722"/>
    </source>
</evidence>
<evidence type="ECO:0000256" key="6">
    <source>
        <dbReference type="ARBA" id="ARBA00022884"/>
    </source>
</evidence>
<dbReference type="Pfam" id="PF07927">
    <property type="entry name" value="HicA_toxin"/>
    <property type="match status" value="1"/>
</dbReference>
<proteinExistence type="inferred from homology"/>
<dbReference type="Proteomes" id="UP000189681">
    <property type="component" value="Unassembled WGS sequence"/>
</dbReference>